<evidence type="ECO:0000313" key="2">
    <source>
        <dbReference type="Proteomes" id="UP000824120"/>
    </source>
</evidence>
<dbReference type="EMBL" id="JACXVP010000009">
    <property type="protein sequence ID" value="KAG5586667.1"/>
    <property type="molecule type" value="Genomic_DNA"/>
</dbReference>
<gene>
    <name evidence="1" type="ORF">H5410_047101</name>
</gene>
<organism evidence="1 2">
    <name type="scientific">Solanum commersonii</name>
    <name type="common">Commerson's wild potato</name>
    <name type="synonym">Commerson's nightshade</name>
    <dbReference type="NCBI Taxonomy" id="4109"/>
    <lineage>
        <taxon>Eukaryota</taxon>
        <taxon>Viridiplantae</taxon>
        <taxon>Streptophyta</taxon>
        <taxon>Embryophyta</taxon>
        <taxon>Tracheophyta</taxon>
        <taxon>Spermatophyta</taxon>
        <taxon>Magnoliopsida</taxon>
        <taxon>eudicotyledons</taxon>
        <taxon>Gunneridae</taxon>
        <taxon>Pentapetalae</taxon>
        <taxon>asterids</taxon>
        <taxon>lamiids</taxon>
        <taxon>Solanales</taxon>
        <taxon>Solanaceae</taxon>
        <taxon>Solanoideae</taxon>
        <taxon>Solaneae</taxon>
        <taxon>Solanum</taxon>
    </lineage>
</organism>
<name>A0A9J5XE63_SOLCO</name>
<dbReference type="OrthoDB" id="1302981at2759"/>
<evidence type="ECO:0000313" key="1">
    <source>
        <dbReference type="EMBL" id="KAG5586667.1"/>
    </source>
</evidence>
<keyword evidence="2" id="KW-1185">Reference proteome</keyword>
<dbReference type="AlphaFoldDB" id="A0A9J5XE63"/>
<comment type="caution">
    <text evidence="1">The sequence shown here is derived from an EMBL/GenBank/DDBJ whole genome shotgun (WGS) entry which is preliminary data.</text>
</comment>
<dbReference type="Proteomes" id="UP000824120">
    <property type="component" value="Chromosome 9"/>
</dbReference>
<sequence>MEYLNRQLQTLKNQSNFNFHPKCGELSITHLPFVDDLLLFSRDDLTLVLILYECFNALSNASSMVANYEKSSVYFRGVSMAEHEAILRSLGFVKADTTKTSLIAWEKFCNPKPAGALGFVDVTGIKLQFTNIYGTFA</sequence>
<accession>A0A9J5XE63</accession>
<protein>
    <recommendedName>
        <fullName evidence="3">Reverse transcriptase domain-containing protein</fullName>
    </recommendedName>
</protein>
<evidence type="ECO:0008006" key="3">
    <source>
        <dbReference type="Google" id="ProtNLM"/>
    </source>
</evidence>
<reference evidence="1 2" key="1">
    <citation type="submission" date="2020-09" db="EMBL/GenBank/DDBJ databases">
        <title>De no assembly of potato wild relative species, Solanum commersonii.</title>
        <authorList>
            <person name="Cho K."/>
        </authorList>
    </citation>
    <scope>NUCLEOTIDE SEQUENCE [LARGE SCALE GENOMIC DNA]</scope>
    <source>
        <strain evidence="1">LZ3.2</strain>
        <tissue evidence="1">Leaf</tissue>
    </source>
</reference>
<proteinExistence type="predicted"/>